<keyword evidence="1" id="KW-0472">Membrane</keyword>
<keyword evidence="1" id="KW-1133">Transmembrane helix</keyword>
<evidence type="ECO:0000256" key="1">
    <source>
        <dbReference type="SAM" id="Phobius"/>
    </source>
</evidence>
<feature type="transmembrane region" description="Helical" evidence="1">
    <location>
        <begin position="21"/>
        <end position="44"/>
    </location>
</feature>
<dbReference type="Proteomes" id="UP000789595">
    <property type="component" value="Unassembled WGS sequence"/>
</dbReference>
<organism evidence="2 3">
    <name type="scientific">Pelagomonas calceolata</name>
    <dbReference type="NCBI Taxonomy" id="35677"/>
    <lineage>
        <taxon>Eukaryota</taxon>
        <taxon>Sar</taxon>
        <taxon>Stramenopiles</taxon>
        <taxon>Ochrophyta</taxon>
        <taxon>Pelagophyceae</taxon>
        <taxon>Pelagomonadales</taxon>
        <taxon>Pelagomonadaceae</taxon>
        <taxon>Pelagomonas</taxon>
    </lineage>
</organism>
<reference evidence="2" key="1">
    <citation type="submission" date="2021-11" db="EMBL/GenBank/DDBJ databases">
        <authorList>
            <consortium name="Genoscope - CEA"/>
            <person name="William W."/>
        </authorList>
    </citation>
    <scope>NUCLEOTIDE SEQUENCE</scope>
</reference>
<evidence type="ECO:0000313" key="3">
    <source>
        <dbReference type="Proteomes" id="UP000789595"/>
    </source>
</evidence>
<name>A0A8J2X2I7_9STRA</name>
<keyword evidence="1" id="KW-0812">Transmembrane</keyword>
<protein>
    <submittedName>
        <fullName evidence="2">Uncharacterized protein</fullName>
    </submittedName>
</protein>
<keyword evidence="3" id="KW-1185">Reference proteome</keyword>
<accession>A0A8J2X2I7</accession>
<evidence type="ECO:0000313" key="2">
    <source>
        <dbReference type="EMBL" id="CAH0371711.1"/>
    </source>
</evidence>
<dbReference type="EMBL" id="CAKKNE010000003">
    <property type="protein sequence ID" value="CAH0371711.1"/>
    <property type="molecule type" value="Genomic_DNA"/>
</dbReference>
<proteinExistence type="predicted"/>
<comment type="caution">
    <text evidence="2">The sequence shown here is derived from an EMBL/GenBank/DDBJ whole genome shotgun (WGS) entry which is preliminary data.</text>
</comment>
<dbReference type="OrthoDB" id="10561165at2759"/>
<sequence length="150" mass="16238">PTHYADASLRYLSSGARSLSFLMPANTIFVPLMNFLGFVSHLSIVSSSHVTPLPDTAPLKPKPGAVPAARPKTPWRFGPCLCAPPASIVWHWLHLVLKIFAPLSPLPIGHCFYSFLDGGSADPQISAFILCAAVFEARLCFEVMCALYAL</sequence>
<dbReference type="AlphaFoldDB" id="A0A8J2X2I7"/>
<feature type="non-terminal residue" evidence="2">
    <location>
        <position position="150"/>
    </location>
</feature>
<gene>
    <name evidence="2" type="ORF">PECAL_3P16630</name>
</gene>